<keyword evidence="4" id="KW-1185">Reference proteome</keyword>
<feature type="domain" description="XdhC Rossmann" evidence="2">
    <location>
        <begin position="188"/>
        <end position="330"/>
    </location>
</feature>
<gene>
    <name evidence="3" type="ORF">ATC1_13227</name>
</gene>
<dbReference type="AlphaFoldDB" id="A0A0S7BSU5"/>
<dbReference type="OrthoDB" id="9773039at2"/>
<dbReference type="InterPro" id="IPR052698">
    <property type="entry name" value="MoCofactor_Util/Proc"/>
</dbReference>
<name>A0A0S7BSU5_9CHLR</name>
<evidence type="ECO:0000313" key="3">
    <source>
        <dbReference type="EMBL" id="GAP40260.1"/>
    </source>
</evidence>
<dbReference type="Gene3D" id="3.40.50.720">
    <property type="entry name" value="NAD(P)-binding Rossmann-like Domain"/>
    <property type="match status" value="1"/>
</dbReference>
<sequence length="353" mass="39273">MKELFLALQEALSNGKNVVLCSIIASSGSTPRGAGAKMIIFEDGTTLGTIGGGAVEHAASLIGLEVHQTRKSFTKAFTLAPNQVADLGMICGGDVKVYFQFFTSDKPEYLKLVRRINELLDKNVDSWLITEIHEESIWNINLFDRQSNAFFSQAEYPQDFQKNFKSQAVLIQTEPAYYVEPLSQSGYVYVFGGGHVSQELVPMIARVGFRPVVFEDREQFSDLSLFLGAVKVVQGNFHSISEKITITDSDYVVIMTRGHQADYQVLEQALRTPASYVGVIGSRHKMAATQSRLREAGICETDIARIHNPIGLPILAETPEEIAISITAELILHRAQHRNRDLLFSHEEMFKVS</sequence>
<feature type="domain" description="XdhC- CoxI" evidence="1">
    <location>
        <begin position="12"/>
        <end position="72"/>
    </location>
</feature>
<evidence type="ECO:0000259" key="1">
    <source>
        <dbReference type="Pfam" id="PF02625"/>
    </source>
</evidence>
<dbReference type="InterPro" id="IPR003777">
    <property type="entry name" value="XdhC_CoxI"/>
</dbReference>
<dbReference type="STRING" id="1678840.ATC1_13227"/>
<evidence type="ECO:0000313" key="4">
    <source>
        <dbReference type="Proteomes" id="UP000053370"/>
    </source>
</evidence>
<protein>
    <submittedName>
        <fullName evidence="3">Protein containing xdhC Rossmann domain</fullName>
    </submittedName>
</protein>
<dbReference type="Pfam" id="PF13478">
    <property type="entry name" value="XdhC_C"/>
    <property type="match status" value="1"/>
</dbReference>
<dbReference type="Pfam" id="PF02625">
    <property type="entry name" value="XdhC_CoxI"/>
    <property type="match status" value="1"/>
</dbReference>
<dbReference type="InterPro" id="IPR027051">
    <property type="entry name" value="XdhC_Rossmann_dom"/>
</dbReference>
<reference evidence="3" key="1">
    <citation type="journal article" date="2015" name="Genome Announc.">
        <title>Draft Genome Sequence of Anaerolineae Strain TC1, a Novel Isolate from a Methanogenic Wastewater Treatment System.</title>
        <authorList>
            <person name="Matsuura N."/>
            <person name="Tourlousse D.M."/>
            <person name="Sun L."/>
            <person name="Toyonaga M."/>
            <person name="Kuroda K."/>
            <person name="Ohashi A."/>
            <person name="Cruz R."/>
            <person name="Yamaguchi T."/>
            <person name="Sekiguchi Y."/>
        </authorList>
    </citation>
    <scope>NUCLEOTIDE SEQUENCE [LARGE SCALE GENOMIC DNA]</scope>
    <source>
        <strain evidence="3">TC1</strain>
    </source>
</reference>
<dbReference type="PANTHER" id="PTHR30388:SF6">
    <property type="entry name" value="XANTHINE DEHYDROGENASE SUBUNIT A-RELATED"/>
    <property type="match status" value="1"/>
</dbReference>
<evidence type="ECO:0000259" key="2">
    <source>
        <dbReference type="Pfam" id="PF13478"/>
    </source>
</evidence>
<dbReference type="PATRIC" id="fig|1678840.3.peg.1480"/>
<organism evidence="3">
    <name type="scientific">Flexilinea flocculi</name>
    <dbReference type="NCBI Taxonomy" id="1678840"/>
    <lineage>
        <taxon>Bacteria</taxon>
        <taxon>Bacillati</taxon>
        <taxon>Chloroflexota</taxon>
        <taxon>Anaerolineae</taxon>
        <taxon>Anaerolineales</taxon>
        <taxon>Anaerolineaceae</taxon>
        <taxon>Flexilinea</taxon>
    </lineage>
</organism>
<accession>A0A0S7BSU5</accession>
<dbReference type="EMBL" id="DF968181">
    <property type="protein sequence ID" value="GAP40260.1"/>
    <property type="molecule type" value="Genomic_DNA"/>
</dbReference>
<proteinExistence type="predicted"/>
<dbReference type="RefSeq" id="WP_062279388.1">
    <property type="nucleotide sequence ID" value="NZ_DF968181.1"/>
</dbReference>
<dbReference type="PANTHER" id="PTHR30388">
    <property type="entry name" value="ALDEHYDE OXIDOREDUCTASE MOLYBDENUM COFACTOR ASSEMBLY PROTEIN"/>
    <property type="match status" value="1"/>
</dbReference>
<dbReference type="Proteomes" id="UP000053370">
    <property type="component" value="Unassembled WGS sequence"/>
</dbReference>